<protein>
    <recommendedName>
        <fullName evidence="3">PD-(D/E)XK nuclease family protein</fullName>
    </recommendedName>
</protein>
<accession>A0A6I2MFT1</accession>
<organism evidence="1 2">
    <name type="scientific">Maribacter luteus</name>
    <dbReference type="NCBI Taxonomy" id="2594478"/>
    <lineage>
        <taxon>Bacteria</taxon>
        <taxon>Pseudomonadati</taxon>
        <taxon>Bacteroidota</taxon>
        <taxon>Flavobacteriia</taxon>
        <taxon>Flavobacteriales</taxon>
        <taxon>Flavobacteriaceae</taxon>
        <taxon>Maribacter</taxon>
    </lineage>
</organism>
<gene>
    <name evidence="1" type="ORF">GJ691_00280</name>
</gene>
<proteinExistence type="predicted"/>
<dbReference type="InterPro" id="IPR029470">
    <property type="entry name" value="PDDEXK_4"/>
</dbReference>
<evidence type="ECO:0008006" key="3">
    <source>
        <dbReference type="Google" id="ProtNLM"/>
    </source>
</evidence>
<dbReference type="Proteomes" id="UP000443153">
    <property type="component" value="Unassembled WGS sequence"/>
</dbReference>
<comment type="caution">
    <text evidence="1">The sequence shown here is derived from an EMBL/GenBank/DDBJ whole genome shotgun (WGS) entry which is preliminary data.</text>
</comment>
<keyword evidence="2" id="KW-1185">Reference proteome</keyword>
<name>A0A6I2MFT1_9FLAO</name>
<sequence length="387" mass="45258">MIELYKRINEVARQLPELPKKQKKNFFDILGVQRKETINSKLLAYFFDPEEDHGFGTLFIDALVSILDLKLDKVNAFEKFTGQFEVSTEVTTSNAVAPEDQSKRIDLLLTGIDWSIIIENKLYHYLSNPLDVYFQHVNNSPHNKEENIIGVVLSLEPIIEEPNTQRKPYFINITHRELITKVQQKLILSHIESDIDVFYLREYAKTINSHYRNKMNEPELNKLIGSLIEQKEAINEIFEKRKAAITFLDKEIEEVFTERDYKSVKSWYCHKKNENLCFCINPTDEILKYNKISVGFELWNDLLKKVGRENLAQIQSTIQNGKMEKTHLNFDVNNDHAHMNRIVTYRKDDFLSENRSLKSELGSILDSYFFNENGIEDVVLKQIGDAL</sequence>
<dbReference type="AlphaFoldDB" id="A0A6I2MFT1"/>
<dbReference type="OrthoDB" id="1099676at2"/>
<dbReference type="RefSeq" id="WP_154362587.1">
    <property type="nucleotide sequence ID" value="NZ_WKJH01000001.1"/>
</dbReference>
<reference evidence="1 2" key="1">
    <citation type="submission" date="2019-11" db="EMBL/GenBank/DDBJ databases">
        <title>Maribacter lutea sp. nov., a marine bacterium isolated from intertidal sand.</title>
        <authorList>
            <person name="Liu A."/>
        </authorList>
    </citation>
    <scope>NUCLEOTIDE SEQUENCE [LARGE SCALE GENOMIC DNA]</scope>
    <source>
        <strain evidence="1 2">RZ05</strain>
    </source>
</reference>
<dbReference type="Pfam" id="PF14281">
    <property type="entry name" value="PDDEXK_4"/>
    <property type="match status" value="1"/>
</dbReference>
<evidence type="ECO:0000313" key="2">
    <source>
        <dbReference type="Proteomes" id="UP000443153"/>
    </source>
</evidence>
<evidence type="ECO:0000313" key="1">
    <source>
        <dbReference type="EMBL" id="MRX62588.1"/>
    </source>
</evidence>
<dbReference type="EMBL" id="WKJH01000001">
    <property type="protein sequence ID" value="MRX62588.1"/>
    <property type="molecule type" value="Genomic_DNA"/>
</dbReference>